<sequence length="596" mass="64443">MAGHTLSSLLLGIIAICLWAGHMPGAQAVPVPVTNSLDPRQSATDKLVFAHFMIGIVGNRGSSADYDYDMQKAKAIGIDAFALNIGVDGYTDTQLGFAYESAARNGMKVFISFDFNWWHPSTQATDVGRKIAQYASLPAQLKIDGKVFASSFIGDGLDVAQMKAAAGVDVFRAPNFNPSQTPNNGVVDSAFNWMAWPNNGANKAPQPGHSFSVADGDNAYKAWLGSKPYMAPISPWFSTHFGPEVSYSKNWVFPGDLLWYSRWNEILTLGPRYVEIISWNDYGESHYIGPLDSKHTDDGNSKWVNDMPHEGWMELAKPFIAAYKAGASKPDAYISQDQIIYWYRPTLKSLNCDATDTTMQDANNSSGNYFKGRPNGYETMEDAVFVVSLLKTAGQIKVTSGGNSAVTYRAPAGAYAQKIPMGVGKQRFELVRNGQSVLSGTSPRDISNTCPCGIYNFNAFVGQLPFKPFGSLDSQGLASLTVGLHVSTCQPTPTLIGTAPPPNDPQPTYPPAMWEPPSIPRTISTQPITTAPPPSTPTSCNRDTVADEESPNLTGLCNFLCFKGWCPPGPCKCNSFGTPGWSDSNEAPGLPGSRSR</sequence>
<dbReference type="GeneID" id="87869941"/>
<feature type="signal peptide" evidence="2">
    <location>
        <begin position="1"/>
        <end position="28"/>
    </location>
</feature>
<dbReference type="EMBL" id="JAULSX010000004">
    <property type="protein sequence ID" value="KAK3492299.1"/>
    <property type="molecule type" value="Genomic_DNA"/>
</dbReference>
<comment type="caution">
    <text evidence="3">The sequence shown here is derived from an EMBL/GenBank/DDBJ whole genome shotgun (WGS) entry which is preliminary data.</text>
</comment>
<dbReference type="Proteomes" id="UP001285908">
    <property type="component" value="Unassembled WGS sequence"/>
</dbReference>
<feature type="region of interest" description="Disordered" evidence="1">
    <location>
        <begin position="577"/>
        <end position="596"/>
    </location>
</feature>
<dbReference type="Gene3D" id="3.20.20.80">
    <property type="entry name" value="Glycosidases"/>
    <property type="match status" value="1"/>
</dbReference>
<feature type="region of interest" description="Disordered" evidence="1">
    <location>
        <begin position="493"/>
        <end position="547"/>
    </location>
</feature>
<gene>
    <name evidence="3" type="ORF">B0T23DRAFT_138429</name>
</gene>
<dbReference type="RefSeq" id="XP_062692757.1">
    <property type="nucleotide sequence ID" value="XM_062832319.1"/>
</dbReference>
<feature type="compositionally biased region" description="Pro residues" evidence="1">
    <location>
        <begin position="499"/>
        <end position="519"/>
    </location>
</feature>
<evidence type="ECO:0000256" key="1">
    <source>
        <dbReference type="SAM" id="MobiDB-lite"/>
    </source>
</evidence>
<evidence type="ECO:0000256" key="2">
    <source>
        <dbReference type="SAM" id="SignalP"/>
    </source>
</evidence>
<keyword evidence="4" id="KW-1185">Reference proteome</keyword>
<accession>A0AAJ0I7N3</accession>
<dbReference type="InterPro" id="IPR005197">
    <property type="entry name" value="Glyco_hydro_71"/>
</dbReference>
<evidence type="ECO:0000313" key="3">
    <source>
        <dbReference type="EMBL" id="KAK3492299.1"/>
    </source>
</evidence>
<keyword evidence="3" id="KW-0378">Hydrolase</keyword>
<dbReference type="CDD" id="cd11577">
    <property type="entry name" value="GH71"/>
    <property type="match status" value="1"/>
</dbReference>
<evidence type="ECO:0000313" key="4">
    <source>
        <dbReference type="Proteomes" id="UP001285908"/>
    </source>
</evidence>
<feature type="chain" id="PRO_5042464943" evidence="2">
    <location>
        <begin position="29"/>
        <end position="596"/>
    </location>
</feature>
<protein>
    <submittedName>
        <fullName evidence="3">Glycosyl hydrolase family 71-domain-containing protein</fullName>
    </submittedName>
</protein>
<keyword evidence="2" id="KW-0732">Signal</keyword>
<reference evidence="3 4" key="1">
    <citation type="journal article" date="2023" name="Mol. Phylogenet. Evol.">
        <title>Genome-scale phylogeny and comparative genomics of the fungal order Sordariales.</title>
        <authorList>
            <person name="Hensen N."/>
            <person name="Bonometti L."/>
            <person name="Westerberg I."/>
            <person name="Brannstrom I.O."/>
            <person name="Guillou S."/>
            <person name="Cros-Aarteil S."/>
            <person name="Calhoun S."/>
            <person name="Haridas S."/>
            <person name="Kuo A."/>
            <person name="Mondo S."/>
            <person name="Pangilinan J."/>
            <person name="Riley R."/>
            <person name="LaButti K."/>
            <person name="Andreopoulos B."/>
            <person name="Lipzen A."/>
            <person name="Chen C."/>
            <person name="Yan M."/>
            <person name="Daum C."/>
            <person name="Ng V."/>
            <person name="Clum A."/>
            <person name="Steindorff A."/>
            <person name="Ohm R.A."/>
            <person name="Martin F."/>
            <person name="Silar P."/>
            <person name="Natvig D.O."/>
            <person name="Lalanne C."/>
            <person name="Gautier V."/>
            <person name="Ament-Velasquez S.L."/>
            <person name="Kruys A."/>
            <person name="Hutchinson M.I."/>
            <person name="Powell A.J."/>
            <person name="Barry K."/>
            <person name="Miller A.N."/>
            <person name="Grigoriev I.V."/>
            <person name="Debuchy R."/>
            <person name="Gladieux P."/>
            <person name="Hiltunen Thoren M."/>
            <person name="Johannesson H."/>
        </authorList>
    </citation>
    <scope>NUCLEOTIDE SEQUENCE [LARGE SCALE GENOMIC DNA]</scope>
    <source>
        <strain evidence="3 4">FGSC 10403</strain>
    </source>
</reference>
<dbReference type="Pfam" id="PF03659">
    <property type="entry name" value="Glyco_hydro_71"/>
    <property type="match status" value="1"/>
</dbReference>
<dbReference type="AlphaFoldDB" id="A0AAJ0I7N3"/>
<proteinExistence type="predicted"/>
<dbReference type="GO" id="GO:0051118">
    <property type="term" value="F:glucan endo-1,3-alpha-glucosidase activity"/>
    <property type="evidence" value="ECO:0007669"/>
    <property type="project" value="InterPro"/>
</dbReference>
<organism evidence="3 4">
    <name type="scientific">Neurospora hispaniola</name>
    <dbReference type="NCBI Taxonomy" id="588809"/>
    <lineage>
        <taxon>Eukaryota</taxon>
        <taxon>Fungi</taxon>
        <taxon>Dikarya</taxon>
        <taxon>Ascomycota</taxon>
        <taxon>Pezizomycotina</taxon>
        <taxon>Sordariomycetes</taxon>
        <taxon>Sordariomycetidae</taxon>
        <taxon>Sordariales</taxon>
        <taxon>Sordariaceae</taxon>
        <taxon>Neurospora</taxon>
    </lineage>
</organism>
<name>A0AAJ0I7N3_9PEZI</name>